<dbReference type="AlphaFoldDB" id="A0A7S1FBH0"/>
<keyword evidence="1" id="KW-0694">RNA-binding</keyword>
<feature type="region of interest" description="Disordered" evidence="2">
    <location>
        <begin position="79"/>
        <end position="100"/>
    </location>
</feature>
<reference evidence="4" key="1">
    <citation type="submission" date="2021-01" db="EMBL/GenBank/DDBJ databases">
        <authorList>
            <person name="Corre E."/>
            <person name="Pelletier E."/>
            <person name="Niang G."/>
            <person name="Scheremetjew M."/>
            <person name="Finn R."/>
            <person name="Kale V."/>
            <person name="Holt S."/>
            <person name="Cochrane G."/>
            <person name="Meng A."/>
            <person name="Brown T."/>
            <person name="Cohen L."/>
        </authorList>
    </citation>
    <scope>NUCLEOTIDE SEQUENCE</scope>
</reference>
<dbReference type="GO" id="GO:0003723">
    <property type="term" value="F:RNA binding"/>
    <property type="evidence" value="ECO:0007669"/>
    <property type="project" value="UniProtKB-UniRule"/>
</dbReference>
<feature type="region of interest" description="Disordered" evidence="2">
    <location>
        <begin position="141"/>
        <end position="214"/>
    </location>
</feature>
<accession>A0A7S1FBH0</accession>
<dbReference type="InterPro" id="IPR000504">
    <property type="entry name" value="RRM_dom"/>
</dbReference>
<feature type="region of interest" description="Disordered" evidence="2">
    <location>
        <begin position="329"/>
        <end position="402"/>
    </location>
</feature>
<feature type="domain" description="RRM" evidence="3">
    <location>
        <begin position="219"/>
        <end position="305"/>
    </location>
</feature>
<gene>
    <name evidence="4" type="ORF">NSCI0253_LOCUS32057</name>
</gene>
<feature type="compositionally biased region" description="Basic and acidic residues" evidence="2">
    <location>
        <begin position="331"/>
        <end position="344"/>
    </location>
</feature>
<dbReference type="Gene3D" id="3.30.70.330">
    <property type="match status" value="1"/>
</dbReference>
<proteinExistence type="predicted"/>
<evidence type="ECO:0000256" key="2">
    <source>
        <dbReference type="SAM" id="MobiDB-lite"/>
    </source>
</evidence>
<name>A0A7S1FBH0_NOCSC</name>
<evidence type="ECO:0000256" key="1">
    <source>
        <dbReference type="PROSITE-ProRule" id="PRU00176"/>
    </source>
</evidence>
<dbReference type="SUPFAM" id="SSF54928">
    <property type="entry name" value="RNA-binding domain, RBD"/>
    <property type="match status" value="1"/>
</dbReference>
<sequence length="402" mass="43696">MAISFREPRLEPLGNTFVNCVGSTASVEVDGMLPAHVVQRSRSFAGYVPFALGPHTANWRRGPSPEEQDACESIEDMDYDSDHDARSWPDTGSEDADNSLHSNFLRPVLDRSMWPMEVGTACVIDRTGRIENRAALVVPRLRSESTGTGSESNSRKNSKHRDSDTSLSVGSCSEPSRPRHDVSRTFSQDAPKMNQSPKAGQVSPKGAASDSSAAPDLGTSVMIRNLPLEITQRALLEELDASGFNGLYDFAYMPCCFVTGKGKGFAFVNFVSTQTATALARSWHRSRRFGVRSDEPALNVSSAAIQGWADNVAKWNIPRMRRIRNPNLRPFVRDHGKAHQDRGSPTESSTSVLPAQSRGQPVAQSLPYPLQTLASPAGSGHLGSPLGHRGSEGELVFVPLPR</sequence>
<organism evidence="4">
    <name type="scientific">Noctiluca scintillans</name>
    <name type="common">Sea sparkle</name>
    <name type="synonym">Red tide dinoflagellate</name>
    <dbReference type="NCBI Taxonomy" id="2966"/>
    <lineage>
        <taxon>Eukaryota</taxon>
        <taxon>Sar</taxon>
        <taxon>Alveolata</taxon>
        <taxon>Dinophyceae</taxon>
        <taxon>Noctilucales</taxon>
        <taxon>Noctilucaceae</taxon>
        <taxon>Noctiluca</taxon>
    </lineage>
</organism>
<feature type="compositionally biased region" description="Polar residues" evidence="2">
    <location>
        <begin position="345"/>
        <end position="363"/>
    </location>
</feature>
<dbReference type="EMBL" id="HBFQ01045138">
    <property type="protein sequence ID" value="CAD8857705.1"/>
    <property type="molecule type" value="Transcribed_RNA"/>
</dbReference>
<evidence type="ECO:0000259" key="3">
    <source>
        <dbReference type="PROSITE" id="PS50102"/>
    </source>
</evidence>
<feature type="compositionally biased region" description="Polar residues" evidence="2">
    <location>
        <begin position="165"/>
        <end position="174"/>
    </location>
</feature>
<dbReference type="Pfam" id="PF04059">
    <property type="entry name" value="RRM_2"/>
    <property type="match status" value="1"/>
</dbReference>
<protein>
    <recommendedName>
        <fullName evidence="3">RRM domain-containing protein</fullName>
    </recommendedName>
</protein>
<feature type="compositionally biased region" description="Polar residues" evidence="2">
    <location>
        <begin position="184"/>
        <end position="198"/>
    </location>
</feature>
<dbReference type="InterPro" id="IPR007201">
    <property type="entry name" value="Mei2-like_Rrm_C"/>
</dbReference>
<evidence type="ECO:0000313" key="4">
    <source>
        <dbReference type="EMBL" id="CAD8857705.1"/>
    </source>
</evidence>
<dbReference type="InterPro" id="IPR035979">
    <property type="entry name" value="RBD_domain_sf"/>
</dbReference>
<dbReference type="InterPro" id="IPR012677">
    <property type="entry name" value="Nucleotide-bd_a/b_plait_sf"/>
</dbReference>
<dbReference type="PROSITE" id="PS50102">
    <property type="entry name" value="RRM"/>
    <property type="match status" value="1"/>
</dbReference>